<dbReference type="EMBL" id="KV423976">
    <property type="protein sequence ID" value="KZT56504.1"/>
    <property type="molecule type" value="Genomic_DNA"/>
</dbReference>
<reference evidence="3 4" key="1">
    <citation type="journal article" date="2016" name="Mol. Biol. Evol.">
        <title>Comparative Genomics of Early-Diverging Mushroom-Forming Fungi Provides Insights into the Origins of Lignocellulose Decay Capabilities.</title>
        <authorList>
            <person name="Nagy L.G."/>
            <person name="Riley R."/>
            <person name="Tritt A."/>
            <person name="Adam C."/>
            <person name="Daum C."/>
            <person name="Floudas D."/>
            <person name="Sun H."/>
            <person name="Yadav J.S."/>
            <person name="Pangilinan J."/>
            <person name="Larsson K.H."/>
            <person name="Matsuura K."/>
            <person name="Barry K."/>
            <person name="Labutti K."/>
            <person name="Kuo R."/>
            <person name="Ohm R.A."/>
            <person name="Bhattacharya S.S."/>
            <person name="Shirouzu T."/>
            <person name="Yoshinaga Y."/>
            <person name="Martin F.M."/>
            <person name="Grigoriev I.V."/>
            <person name="Hibbett D.S."/>
        </authorList>
    </citation>
    <scope>NUCLEOTIDE SEQUENCE [LARGE SCALE GENOMIC DNA]</scope>
    <source>
        <strain evidence="3 4">HHB12733</strain>
    </source>
</reference>
<accession>A0A165FBE0</accession>
<feature type="transmembrane region" description="Helical" evidence="2">
    <location>
        <begin position="125"/>
        <end position="149"/>
    </location>
</feature>
<evidence type="ECO:0000313" key="4">
    <source>
        <dbReference type="Proteomes" id="UP000076842"/>
    </source>
</evidence>
<feature type="region of interest" description="Disordered" evidence="1">
    <location>
        <begin position="176"/>
        <end position="197"/>
    </location>
</feature>
<dbReference type="InParanoid" id="A0A165FBE0"/>
<protein>
    <recommendedName>
        <fullName evidence="5">MARVEL domain-containing protein</fullName>
    </recommendedName>
</protein>
<feature type="compositionally biased region" description="Low complexity" evidence="1">
    <location>
        <begin position="176"/>
        <end position="194"/>
    </location>
</feature>
<feature type="region of interest" description="Disordered" evidence="1">
    <location>
        <begin position="614"/>
        <end position="640"/>
    </location>
</feature>
<proteinExistence type="predicted"/>
<keyword evidence="2" id="KW-0812">Transmembrane</keyword>
<dbReference type="Proteomes" id="UP000076842">
    <property type="component" value="Unassembled WGS sequence"/>
</dbReference>
<keyword evidence="2" id="KW-0472">Membrane</keyword>
<evidence type="ECO:0000313" key="3">
    <source>
        <dbReference type="EMBL" id="KZT56504.1"/>
    </source>
</evidence>
<feature type="transmembrane region" description="Helical" evidence="2">
    <location>
        <begin position="45"/>
        <end position="64"/>
    </location>
</feature>
<feature type="compositionally biased region" description="Polar residues" evidence="1">
    <location>
        <begin position="451"/>
        <end position="463"/>
    </location>
</feature>
<feature type="compositionally biased region" description="Basic and acidic residues" evidence="1">
    <location>
        <begin position="629"/>
        <end position="640"/>
    </location>
</feature>
<feature type="region of interest" description="Disordered" evidence="1">
    <location>
        <begin position="247"/>
        <end position="268"/>
    </location>
</feature>
<feature type="transmembrane region" description="Helical" evidence="2">
    <location>
        <begin position="12"/>
        <end position="33"/>
    </location>
</feature>
<keyword evidence="2" id="KW-1133">Transmembrane helix</keyword>
<evidence type="ECO:0000256" key="1">
    <source>
        <dbReference type="SAM" id="MobiDB-lite"/>
    </source>
</evidence>
<dbReference type="AlphaFoldDB" id="A0A165FBE0"/>
<organism evidence="3 4">
    <name type="scientific">Calocera cornea HHB12733</name>
    <dbReference type="NCBI Taxonomy" id="1353952"/>
    <lineage>
        <taxon>Eukaryota</taxon>
        <taxon>Fungi</taxon>
        <taxon>Dikarya</taxon>
        <taxon>Basidiomycota</taxon>
        <taxon>Agaricomycotina</taxon>
        <taxon>Dacrymycetes</taxon>
        <taxon>Dacrymycetales</taxon>
        <taxon>Dacrymycetaceae</taxon>
        <taxon>Calocera</taxon>
    </lineage>
</organism>
<keyword evidence="4" id="KW-1185">Reference proteome</keyword>
<gene>
    <name evidence="3" type="ORF">CALCODRAFT_313863</name>
</gene>
<evidence type="ECO:0000256" key="2">
    <source>
        <dbReference type="SAM" id="Phobius"/>
    </source>
</evidence>
<feature type="region of interest" description="Disordered" evidence="1">
    <location>
        <begin position="451"/>
        <end position="477"/>
    </location>
</feature>
<feature type="transmembrane region" description="Helical" evidence="2">
    <location>
        <begin position="76"/>
        <end position="95"/>
    </location>
</feature>
<name>A0A165FBE0_9BASI</name>
<dbReference type="STRING" id="1353952.A0A165FBE0"/>
<sequence length="661" mass="72191">MHSFLIARYASFICIILLQLSITVFAAWAFTALPVQAADLGIVEPFLVIVGAMTAFFLPPIMLADLSLRNALPSKAWFEITWIGILWVLELAGGLRLALDANYFACQPAEVLPQVTTQGCIVPKVLLGLVWAVQFLLLFHLVGILVLTIRTPRLKHLPHPLFISIAQNPILQPSMPSFSPVMSPSPSEKPTKSSQYRNKLVRKRASEQLTLNDGDVDMGFWGNDNVDPAESLGPSMREIAAEEALGVKNPSARRRASSLPGSHGNIGHLNPPPVPPLPAHTRTATAPVLFKQRQISMPQLLAPHQVNMNLMPLPQTALLHESPTDYPDQAQPQPIHPQPYYLHPQAPLRERTYSVPIHVFTNTGLASTNTARAHDPLHGVSTSAMRSQTIPTPHPRTSGNIPPIYHVAAATTVTGTPDTQLDVQQMYRFQVPAEALEEVLPVPSFPKTLQTHTASLTDSSPARSRSRYFSRPSQPAVIPDVGRKARQTVQISAPLTSMSTFPEQAARRMSQRPCHAPKRLTIPGLLAPHPPAWPASGASRVTAGLAYPESATLIARRETEKKLNGGVRTLEEPRKAYTRPSIILGIANPTPTPSPGPPTPSIYAPSPEPILYTEARTEQAKHGGRRPRKESLKDLEEGGDLRVTGAELYARYVAERYPSAA</sequence>
<dbReference type="OrthoDB" id="3269357at2759"/>
<evidence type="ECO:0008006" key="5">
    <source>
        <dbReference type="Google" id="ProtNLM"/>
    </source>
</evidence>